<comment type="caution">
    <text evidence="1">The sequence shown here is derived from an EMBL/GenBank/DDBJ whole genome shotgun (WGS) entry which is preliminary data.</text>
</comment>
<protein>
    <submittedName>
        <fullName evidence="1">Uncharacterized protein</fullName>
    </submittedName>
</protein>
<reference evidence="1" key="1">
    <citation type="journal article" date="2021" name="PeerJ">
        <title>Extensive microbial diversity within the chicken gut microbiome revealed by metagenomics and culture.</title>
        <authorList>
            <person name="Gilroy R."/>
            <person name="Ravi A."/>
            <person name="Getino M."/>
            <person name="Pursley I."/>
            <person name="Horton D.L."/>
            <person name="Alikhan N.F."/>
            <person name="Baker D."/>
            <person name="Gharbi K."/>
            <person name="Hall N."/>
            <person name="Watson M."/>
            <person name="Adriaenssens E.M."/>
            <person name="Foster-Nyarko E."/>
            <person name="Jarju S."/>
            <person name="Secka A."/>
            <person name="Antonio M."/>
            <person name="Oren A."/>
            <person name="Chaudhuri R.R."/>
            <person name="La Ragione R."/>
            <person name="Hildebrand F."/>
            <person name="Pallen M.J."/>
        </authorList>
    </citation>
    <scope>NUCLEOTIDE SEQUENCE</scope>
    <source>
        <strain evidence="1">742</strain>
    </source>
</reference>
<dbReference type="AlphaFoldDB" id="A0A9E2KKL9"/>
<evidence type="ECO:0000313" key="1">
    <source>
        <dbReference type="EMBL" id="MBU3819876.1"/>
    </source>
</evidence>
<proteinExistence type="predicted"/>
<gene>
    <name evidence="1" type="ORF">H9864_05840</name>
</gene>
<reference evidence="1" key="2">
    <citation type="submission" date="2021-04" db="EMBL/GenBank/DDBJ databases">
        <authorList>
            <person name="Gilroy R."/>
        </authorList>
    </citation>
    <scope>NUCLEOTIDE SEQUENCE</scope>
    <source>
        <strain evidence="1">742</strain>
    </source>
</reference>
<sequence length="99" mass="11122">MPFTPKLTYKGKPLVRKDNELYYGRMTDPYVLYLQILTTAPMGDQQVADKVHLMLLSTDTTKAPQERVARQTTKHGLYNALDIGGIWLEKAIQSAGPAK</sequence>
<organism evidence="1 2">
    <name type="scientific">Candidatus Faecalibacterium intestinavium</name>
    <dbReference type="NCBI Taxonomy" id="2838580"/>
    <lineage>
        <taxon>Bacteria</taxon>
        <taxon>Bacillati</taxon>
        <taxon>Bacillota</taxon>
        <taxon>Clostridia</taxon>
        <taxon>Eubacteriales</taxon>
        <taxon>Oscillospiraceae</taxon>
        <taxon>Faecalibacterium</taxon>
    </lineage>
</organism>
<accession>A0A9E2KKL9</accession>
<evidence type="ECO:0000313" key="2">
    <source>
        <dbReference type="Proteomes" id="UP000824178"/>
    </source>
</evidence>
<dbReference type="EMBL" id="JAHLFH010000122">
    <property type="protein sequence ID" value="MBU3819876.1"/>
    <property type="molecule type" value="Genomic_DNA"/>
</dbReference>
<dbReference type="Proteomes" id="UP000824178">
    <property type="component" value="Unassembled WGS sequence"/>
</dbReference>
<name>A0A9E2KKL9_9FIRM</name>